<comment type="similarity">
    <text evidence="1">Belongs to the 2Fe2S plant-type ferredoxin family.</text>
</comment>
<evidence type="ECO:0000256" key="4">
    <source>
        <dbReference type="ARBA" id="ARBA00022723"/>
    </source>
</evidence>
<dbReference type="Gene3D" id="3.10.20.30">
    <property type="match status" value="1"/>
</dbReference>
<dbReference type="CDD" id="cd00207">
    <property type="entry name" value="fer2"/>
    <property type="match status" value="1"/>
</dbReference>
<dbReference type="SUPFAM" id="SSF54292">
    <property type="entry name" value="2Fe-2S ferredoxin-like"/>
    <property type="match status" value="1"/>
</dbReference>
<dbReference type="EMBL" id="MVHW01000024">
    <property type="protein sequence ID" value="ORB02828.1"/>
    <property type="molecule type" value="Genomic_DNA"/>
</dbReference>
<keyword evidence="2" id="KW-0813">Transport</keyword>
<keyword evidence="6" id="KW-0408">Iron</keyword>
<dbReference type="PROSITE" id="PS00197">
    <property type="entry name" value="2FE2S_FER_1"/>
    <property type="match status" value="1"/>
</dbReference>
<evidence type="ECO:0000256" key="5">
    <source>
        <dbReference type="ARBA" id="ARBA00022982"/>
    </source>
</evidence>
<keyword evidence="3" id="KW-0001">2Fe-2S</keyword>
<reference evidence="11 12" key="1">
    <citation type="submission" date="2017-02" db="EMBL/GenBank/DDBJ databases">
        <title>The new phylogeny of genus Mycobacterium.</title>
        <authorList>
            <person name="Tortoli E."/>
            <person name="Trovato A."/>
            <person name="Cirillo D.M."/>
        </authorList>
    </citation>
    <scope>NUCLEOTIDE SEQUENCE [LARGE SCALE GENOMIC DNA]</scope>
    <source>
        <strain evidence="11 12">DSM 45255</strain>
    </source>
</reference>
<dbReference type="InterPro" id="IPR001041">
    <property type="entry name" value="2Fe-2S_ferredoxin-type"/>
</dbReference>
<comment type="cofactor">
    <cofactor evidence="8">
        <name>[2Fe-2S] cluster</name>
        <dbReference type="ChEBI" id="CHEBI:190135"/>
    </cofactor>
</comment>
<dbReference type="InterPro" id="IPR012675">
    <property type="entry name" value="Beta-grasp_dom_sf"/>
</dbReference>
<dbReference type="STRING" id="560555.BST30_19135"/>
<keyword evidence="5" id="KW-0249">Electron transport</keyword>
<proteinExistence type="inferred from homology"/>
<keyword evidence="7" id="KW-0411">Iron-sulfur</keyword>
<evidence type="ECO:0000313" key="10">
    <source>
        <dbReference type="EMBL" id="BBY38047.1"/>
    </source>
</evidence>
<evidence type="ECO:0000313" key="12">
    <source>
        <dbReference type="Proteomes" id="UP000192760"/>
    </source>
</evidence>
<evidence type="ECO:0000256" key="6">
    <source>
        <dbReference type="ARBA" id="ARBA00023004"/>
    </source>
</evidence>
<organism evidence="11 12">
    <name type="scientific">Mycobacterium mantenii</name>
    <dbReference type="NCBI Taxonomy" id="560555"/>
    <lineage>
        <taxon>Bacteria</taxon>
        <taxon>Bacillati</taxon>
        <taxon>Actinomycetota</taxon>
        <taxon>Actinomycetes</taxon>
        <taxon>Mycobacteriales</taxon>
        <taxon>Mycobacteriaceae</taxon>
        <taxon>Mycobacterium</taxon>
        <taxon>Mycobacterium avium complex (MAC)</taxon>
    </lineage>
</organism>
<evidence type="ECO:0000256" key="1">
    <source>
        <dbReference type="ARBA" id="ARBA00007874"/>
    </source>
</evidence>
<keyword evidence="4" id="KW-0479">Metal-binding</keyword>
<evidence type="ECO:0000256" key="8">
    <source>
        <dbReference type="ARBA" id="ARBA00034078"/>
    </source>
</evidence>
<dbReference type="AlphaFoldDB" id="A0A1X0FMX8"/>
<dbReference type="GO" id="GO:0051537">
    <property type="term" value="F:2 iron, 2 sulfur cluster binding"/>
    <property type="evidence" value="ECO:0007669"/>
    <property type="project" value="UniProtKB-KW"/>
</dbReference>
<dbReference type="PANTHER" id="PTHR43112">
    <property type="entry name" value="FERREDOXIN"/>
    <property type="match status" value="1"/>
</dbReference>
<evidence type="ECO:0000259" key="9">
    <source>
        <dbReference type="PROSITE" id="PS51085"/>
    </source>
</evidence>
<dbReference type="InterPro" id="IPR036010">
    <property type="entry name" value="2Fe-2S_ferredoxin-like_sf"/>
</dbReference>
<reference evidence="10" key="3">
    <citation type="submission" date="2020-02" db="EMBL/GenBank/DDBJ databases">
        <authorList>
            <person name="Matsumoto Y."/>
            <person name="Motooka D."/>
            <person name="Nakamura S."/>
        </authorList>
    </citation>
    <scope>NUCLEOTIDE SEQUENCE</scope>
    <source>
        <strain evidence="10">JCM 18113</strain>
    </source>
</reference>
<dbReference type="RefSeq" id="WP_083097109.1">
    <property type="nucleotide sequence ID" value="NZ_AP022590.1"/>
</dbReference>
<feature type="domain" description="2Fe-2S ferredoxin-type" evidence="9">
    <location>
        <begin position="20"/>
        <end position="109"/>
    </location>
</feature>
<dbReference type="GO" id="GO:0046872">
    <property type="term" value="F:metal ion binding"/>
    <property type="evidence" value="ECO:0007669"/>
    <property type="project" value="UniProtKB-KW"/>
</dbReference>
<dbReference type="Proteomes" id="UP000465812">
    <property type="component" value="Chromosome"/>
</dbReference>
<dbReference type="Pfam" id="PF00111">
    <property type="entry name" value="Fer2"/>
    <property type="match status" value="1"/>
</dbReference>
<name>A0A1X0FMX8_MYCNT</name>
<dbReference type="InterPro" id="IPR006058">
    <property type="entry name" value="2Fe2S_fd_BS"/>
</dbReference>
<dbReference type="PROSITE" id="PS51085">
    <property type="entry name" value="2FE2S_FER_2"/>
    <property type="match status" value="1"/>
</dbReference>
<evidence type="ECO:0000313" key="13">
    <source>
        <dbReference type="Proteomes" id="UP000465812"/>
    </source>
</evidence>
<dbReference type="EMBL" id="AP022590">
    <property type="protein sequence ID" value="BBY38047.1"/>
    <property type="molecule type" value="Genomic_DNA"/>
</dbReference>
<protein>
    <recommendedName>
        <fullName evidence="9">2Fe-2S ferredoxin-type domain-containing protein</fullName>
    </recommendedName>
</protein>
<accession>A0A1X0FMX8</accession>
<evidence type="ECO:0000256" key="2">
    <source>
        <dbReference type="ARBA" id="ARBA00022448"/>
    </source>
</evidence>
<dbReference type="PANTHER" id="PTHR43112:SF3">
    <property type="entry name" value="FERREDOXIN-2, CHLOROPLASTIC"/>
    <property type="match status" value="1"/>
</dbReference>
<evidence type="ECO:0000256" key="7">
    <source>
        <dbReference type="ARBA" id="ARBA00023014"/>
    </source>
</evidence>
<reference evidence="10 13" key="2">
    <citation type="journal article" date="2019" name="Emerg. Microbes Infect.">
        <title>Comprehensive subspecies identification of 175 nontuberculous mycobacteria species based on 7547 genomic profiles.</title>
        <authorList>
            <person name="Matsumoto Y."/>
            <person name="Kinjo T."/>
            <person name="Motooka D."/>
            <person name="Nabeya D."/>
            <person name="Jung N."/>
            <person name="Uechi K."/>
            <person name="Horii T."/>
            <person name="Iida T."/>
            <person name="Fujita J."/>
            <person name="Nakamura S."/>
        </authorList>
    </citation>
    <scope>NUCLEOTIDE SEQUENCE [LARGE SCALE GENOMIC DNA]</scope>
    <source>
        <strain evidence="10 13">JCM 18113</strain>
    </source>
</reference>
<evidence type="ECO:0000256" key="3">
    <source>
        <dbReference type="ARBA" id="ARBA00022714"/>
    </source>
</evidence>
<gene>
    <name evidence="11" type="ORF">BST30_19135</name>
    <name evidence="10" type="ORF">MMAN_21810</name>
</gene>
<evidence type="ECO:0000313" key="11">
    <source>
        <dbReference type="EMBL" id="ORB02828.1"/>
    </source>
</evidence>
<keyword evidence="13" id="KW-1185">Reference proteome</keyword>
<sequence>MTAEFRATAPSDQTAREATEEVVITWNGRRYRQPYTAGESLLETARRAGISPPFSCEAGECATCMALLKEGQVEMQANTALMPDEVDEGWVLTCQGYPVTKRVVVEYQE</sequence>
<dbReference type="Proteomes" id="UP000192760">
    <property type="component" value="Unassembled WGS sequence"/>
</dbReference>